<dbReference type="EMBL" id="FR906132">
    <property type="protein sequence ID" value="CDQ83219.1"/>
    <property type="molecule type" value="Genomic_DNA"/>
</dbReference>
<dbReference type="PaxDb" id="8022-A0A060Y1J1"/>
<reference evidence="1" key="1">
    <citation type="journal article" date="2014" name="Nat. Commun.">
        <title>The rainbow trout genome provides novel insights into evolution after whole-genome duplication in vertebrates.</title>
        <authorList>
            <person name="Berthelot C."/>
            <person name="Brunet F."/>
            <person name="Chalopin D."/>
            <person name="Juanchich A."/>
            <person name="Bernard M."/>
            <person name="Noel B."/>
            <person name="Bento P."/>
            <person name="Da Silva C."/>
            <person name="Labadie K."/>
            <person name="Alberti A."/>
            <person name="Aury J.M."/>
            <person name="Louis A."/>
            <person name="Dehais P."/>
            <person name="Bardou P."/>
            <person name="Montfort J."/>
            <person name="Klopp C."/>
            <person name="Cabau C."/>
            <person name="Gaspin C."/>
            <person name="Thorgaard G.H."/>
            <person name="Boussaha M."/>
            <person name="Quillet E."/>
            <person name="Guyomard R."/>
            <person name="Galiana D."/>
            <person name="Bobe J."/>
            <person name="Volff J.N."/>
            <person name="Genet C."/>
            <person name="Wincker P."/>
            <person name="Jaillon O."/>
            <person name="Roest Crollius H."/>
            <person name="Guiguen Y."/>
        </authorList>
    </citation>
    <scope>NUCLEOTIDE SEQUENCE [LARGE SCALE GENOMIC DNA]</scope>
</reference>
<accession>A0A060Y1J1</accession>
<gene>
    <name evidence="1" type="ORF">GSONMT00057108001</name>
</gene>
<reference evidence="1" key="2">
    <citation type="submission" date="2014-03" db="EMBL/GenBank/DDBJ databases">
        <authorList>
            <person name="Genoscope - CEA"/>
        </authorList>
    </citation>
    <scope>NUCLEOTIDE SEQUENCE</scope>
</reference>
<organism evidence="1 2">
    <name type="scientific">Oncorhynchus mykiss</name>
    <name type="common">Rainbow trout</name>
    <name type="synonym">Salmo gairdneri</name>
    <dbReference type="NCBI Taxonomy" id="8022"/>
    <lineage>
        <taxon>Eukaryota</taxon>
        <taxon>Metazoa</taxon>
        <taxon>Chordata</taxon>
        <taxon>Craniata</taxon>
        <taxon>Vertebrata</taxon>
        <taxon>Euteleostomi</taxon>
        <taxon>Actinopterygii</taxon>
        <taxon>Neopterygii</taxon>
        <taxon>Teleostei</taxon>
        <taxon>Protacanthopterygii</taxon>
        <taxon>Salmoniformes</taxon>
        <taxon>Salmonidae</taxon>
        <taxon>Salmoninae</taxon>
        <taxon>Oncorhynchus</taxon>
    </lineage>
</organism>
<sequence>MDQAVITQIKNLLRSTAGAAARTTLPNIKDPPGTYQLPPTTVQPRWSQCPSLIAQCYRRLRSSSREPAVGGCQPGGCKGFLAQCSLVFDLQSCSFHTDRAMISYISLLSVLPKSLLIWSGLNYNPLWTCLY</sequence>
<evidence type="ECO:0000313" key="2">
    <source>
        <dbReference type="Proteomes" id="UP000193380"/>
    </source>
</evidence>
<dbReference type="Proteomes" id="UP000193380">
    <property type="component" value="Unassembled WGS sequence"/>
</dbReference>
<proteinExistence type="predicted"/>
<protein>
    <submittedName>
        <fullName evidence="1">Uncharacterized protein</fullName>
    </submittedName>
</protein>
<dbReference type="AlphaFoldDB" id="A0A060Y1J1"/>
<evidence type="ECO:0000313" key="1">
    <source>
        <dbReference type="EMBL" id="CDQ83219.1"/>
    </source>
</evidence>
<name>A0A060Y1J1_ONCMY</name>